<dbReference type="InterPro" id="IPR032710">
    <property type="entry name" value="NTF2-like_dom_sf"/>
</dbReference>
<evidence type="ECO:0000313" key="3">
    <source>
        <dbReference type="Proteomes" id="UP000621210"/>
    </source>
</evidence>
<dbReference type="CDD" id="cd00531">
    <property type="entry name" value="NTF2_like"/>
    <property type="match status" value="1"/>
</dbReference>
<dbReference type="EMBL" id="JACVQF010000187">
    <property type="protein sequence ID" value="MBD0420428.1"/>
    <property type="molecule type" value="Genomic_DNA"/>
</dbReference>
<name>A0A926QQJ5_9ACTN</name>
<dbReference type="RefSeq" id="WP_188181413.1">
    <property type="nucleotide sequence ID" value="NZ_JACVQF010000187.1"/>
</dbReference>
<dbReference type="Gene3D" id="3.10.450.50">
    <property type="match status" value="1"/>
</dbReference>
<dbReference type="Proteomes" id="UP000621210">
    <property type="component" value="Unassembled WGS sequence"/>
</dbReference>
<feature type="domain" description="SnoaL-like" evidence="1">
    <location>
        <begin position="10"/>
        <end position="135"/>
    </location>
</feature>
<accession>A0A926QQJ5</accession>
<dbReference type="SUPFAM" id="SSF54427">
    <property type="entry name" value="NTF2-like"/>
    <property type="match status" value="1"/>
</dbReference>
<sequence>MSTTQAAPVLTEEAVRQFVTRWYEALDRHDPVDEVERFLASEGLVMHFPEGTSEGLDGFRSWYDAVTHRFFDETHTVASVDTVTTGPDSAEVKVVVNWQTSVWTPPAARSQWLGFDAYQTWTVVVENGTLRIRTYTVDGLKAMPGSAEL</sequence>
<reference evidence="2" key="1">
    <citation type="submission" date="2020-09" db="EMBL/GenBank/DDBJ databases">
        <title>Streptomyces grisecoloratus sp. nov., isolated from cotton soil.</title>
        <authorList>
            <person name="Xing L."/>
        </authorList>
    </citation>
    <scope>NUCLEOTIDE SEQUENCE</scope>
    <source>
        <strain evidence="2">TRM S81-3</strain>
    </source>
</reference>
<evidence type="ECO:0000313" key="2">
    <source>
        <dbReference type="EMBL" id="MBD0420428.1"/>
    </source>
</evidence>
<protein>
    <submittedName>
        <fullName evidence="2">Nuclear transport factor 2 family protein</fullName>
    </submittedName>
</protein>
<gene>
    <name evidence="2" type="ORF">H0H10_14950</name>
</gene>
<dbReference type="AlphaFoldDB" id="A0A926QQJ5"/>
<reference evidence="2" key="2">
    <citation type="submission" date="2020-09" db="EMBL/GenBank/DDBJ databases">
        <authorList>
            <person name="Luo X."/>
        </authorList>
    </citation>
    <scope>NUCLEOTIDE SEQUENCE</scope>
    <source>
        <strain evidence="2">TRM S81-3</strain>
    </source>
</reference>
<dbReference type="InterPro" id="IPR037401">
    <property type="entry name" value="SnoaL-like"/>
</dbReference>
<organism evidence="2 3">
    <name type="scientific">Streptomyces griseicoloratus</name>
    <dbReference type="NCBI Taxonomy" id="2752516"/>
    <lineage>
        <taxon>Bacteria</taxon>
        <taxon>Bacillati</taxon>
        <taxon>Actinomycetota</taxon>
        <taxon>Actinomycetes</taxon>
        <taxon>Kitasatosporales</taxon>
        <taxon>Streptomycetaceae</taxon>
        <taxon>Streptomyces</taxon>
    </lineage>
</organism>
<comment type="caution">
    <text evidence="2">The sequence shown here is derived from an EMBL/GenBank/DDBJ whole genome shotgun (WGS) entry which is preliminary data.</text>
</comment>
<proteinExistence type="predicted"/>
<evidence type="ECO:0000259" key="1">
    <source>
        <dbReference type="Pfam" id="PF13577"/>
    </source>
</evidence>
<keyword evidence="3" id="KW-1185">Reference proteome</keyword>
<dbReference type="Pfam" id="PF13577">
    <property type="entry name" value="SnoaL_4"/>
    <property type="match status" value="1"/>
</dbReference>